<evidence type="ECO:0000313" key="1">
    <source>
        <dbReference type="EMBL" id="MDR7321025.1"/>
    </source>
</evidence>
<dbReference type="RefSeq" id="WP_310409790.1">
    <property type="nucleotide sequence ID" value="NZ_JAVDYC010000001.1"/>
</dbReference>
<dbReference type="Proteomes" id="UP001183629">
    <property type="component" value="Unassembled WGS sequence"/>
</dbReference>
<dbReference type="AlphaFoldDB" id="A0AAE4CQK5"/>
<dbReference type="EMBL" id="JAVDYC010000001">
    <property type="protein sequence ID" value="MDR7321025.1"/>
    <property type="molecule type" value="Genomic_DNA"/>
</dbReference>
<sequence length="40" mass="4115">MALRFVADADTDAGELGFGVGGQRTAYSLTLDDVSLRPAG</sequence>
<keyword evidence="2" id="KW-1185">Reference proteome</keyword>
<name>A0AAE4CQK5_9ACTN</name>
<accession>A0AAE4CQK5</accession>
<reference evidence="1 2" key="1">
    <citation type="submission" date="2023-07" db="EMBL/GenBank/DDBJ databases">
        <title>Sequencing the genomes of 1000 actinobacteria strains.</title>
        <authorList>
            <person name="Klenk H.-P."/>
        </authorList>
    </citation>
    <scope>NUCLEOTIDE SEQUENCE [LARGE SCALE GENOMIC DNA]</scope>
    <source>
        <strain evidence="1 2">DSM 44711</strain>
    </source>
</reference>
<proteinExistence type="predicted"/>
<gene>
    <name evidence="1" type="ORF">J2S44_001275</name>
</gene>
<organism evidence="1 2">
    <name type="scientific">Catenuloplanes niger</name>
    <dbReference type="NCBI Taxonomy" id="587534"/>
    <lineage>
        <taxon>Bacteria</taxon>
        <taxon>Bacillati</taxon>
        <taxon>Actinomycetota</taxon>
        <taxon>Actinomycetes</taxon>
        <taxon>Micromonosporales</taxon>
        <taxon>Micromonosporaceae</taxon>
        <taxon>Catenuloplanes</taxon>
    </lineage>
</organism>
<comment type="caution">
    <text evidence="1">The sequence shown here is derived from an EMBL/GenBank/DDBJ whole genome shotgun (WGS) entry which is preliminary data.</text>
</comment>
<protein>
    <submittedName>
        <fullName evidence="1">Uncharacterized protein</fullName>
    </submittedName>
</protein>
<evidence type="ECO:0000313" key="2">
    <source>
        <dbReference type="Proteomes" id="UP001183629"/>
    </source>
</evidence>